<dbReference type="PANTHER" id="PTHR24114:SF50">
    <property type="entry name" value="RNI-LIKE PROTEIN"/>
    <property type="match status" value="1"/>
</dbReference>
<dbReference type="Pfam" id="PF13516">
    <property type="entry name" value="LRR_6"/>
    <property type="match status" value="5"/>
</dbReference>
<dbReference type="Gene3D" id="1.10.238.10">
    <property type="entry name" value="EF-hand"/>
    <property type="match status" value="1"/>
</dbReference>
<keyword evidence="5" id="KW-1185">Reference proteome</keyword>
<evidence type="ECO:0000313" key="4">
    <source>
        <dbReference type="EMBL" id="VDI22531.1"/>
    </source>
</evidence>
<dbReference type="SUPFAM" id="SSF52047">
    <property type="entry name" value="RNI-like"/>
    <property type="match status" value="1"/>
</dbReference>
<dbReference type="EMBL" id="UYJE01003799">
    <property type="protein sequence ID" value="VDI22531.1"/>
    <property type="molecule type" value="Genomic_DNA"/>
</dbReference>
<reference evidence="4" key="1">
    <citation type="submission" date="2018-11" db="EMBL/GenBank/DDBJ databases">
        <authorList>
            <person name="Alioto T."/>
            <person name="Alioto T."/>
        </authorList>
    </citation>
    <scope>NUCLEOTIDE SEQUENCE</scope>
</reference>
<sequence>MENQAETPQQVHFPLESVQEETEDEEQDKNNNKNELSPRDDLTQGPTRVPSQRSRAMLIRTPANDFEVSESQLELEKDFLITELKDDGDYGSDISESEEEVDIVLPQETNKPQLTEDDYDTDLEVDEEIFYHDTTGKSNYLKICQQYGLVPISYFVRHITDNEITMRYHGLSPTAAKAIALVLRDNISLEKLNLDGNWIQAEGGEAISKMLEENEYITDLSLADNKLGSEGAQSICRMLNVNAGLRKINLSGNGFIDSDAKFLVTTLENNKYLKDLDLSHNLFGEEGGEILGAAIGANDILDVIDLSWNHLRQKGAIAVANGIKENVGLKRINLSWNGFGSEGGCAIADALATNNSLLEIDISGNRLTAEAAIRIAKSIFSNDNLRILRMGNNLLTTAGAIALAKVINESESSEMEELDLTDVPVEYEFLRICEDIKMKKPDFKVSFGPVLRTGNTSDDLGKMGIDPKKKVAPILVLEEHIVVNDMRLLDILKRYDSDQTLLVTPEDFMAAIEELAVPYDKPKVQQAVFKLADDQSGRIYFGDFLKQQGNQKPENELKALRRNYIRALNAFNSNSSTNNHNTLNECKKTYKLKERYLKRQYMKQEGDMLSVIRKTNPKLFYAKFKPKKKTLKSNLKLDDFYEHFKNLGLEMNLDSDNASTEEGIRGKLLTVVRSMYEVTKSCVRFNGSYSEFFECQIGLPQGEVLSPIFFSLYVNDCEMSFLIDGCIPLEMRDLSLFLLMYADDMVLFSETVQGLQSMLNSLKLYTVKNDLTVNIDKTKVVVFRNGGVIKDDERWFYNNESLETVNDFCYLGFNLKFNGKFLFTQKKLAEQGRKSMFAMLSTLRNYHLNTQTILSLFDVYVGSVISYACEVWGFYKGDDVEKVHLHFCKRQLGVKQSTNSAMIYMELGRFPMIVKRKIQIFKYWFKIMSTNNCILSSVYKEMCIDIDRKRSKSD</sequence>
<feature type="compositionally biased region" description="Acidic residues" evidence="1">
    <location>
        <begin position="18"/>
        <end position="27"/>
    </location>
</feature>
<dbReference type="InterPro" id="IPR002048">
    <property type="entry name" value="EF_hand_dom"/>
</dbReference>
<name>A0A8B6DQ31_MYTGA</name>
<protein>
    <recommendedName>
        <fullName evidence="6">Reverse transcriptase domain-containing protein</fullName>
    </recommendedName>
</protein>
<evidence type="ECO:0000259" key="3">
    <source>
        <dbReference type="PROSITE" id="PS50878"/>
    </source>
</evidence>
<dbReference type="InterPro" id="IPR000477">
    <property type="entry name" value="RT_dom"/>
</dbReference>
<accession>A0A8B6DQ31</accession>
<dbReference type="PROSITE" id="PS50878">
    <property type="entry name" value="RT_POL"/>
    <property type="match status" value="1"/>
</dbReference>
<feature type="compositionally biased region" description="Basic and acidic residues" evidence="1">
    <location>
        <begin position="28"/>
        <end position="42"/>
    </location>
</feature>
<feature type="compositionally biased region" description="Polar residues" evidence="1">
    <location>
        <begin position="44"/>
        <end position="54"/>
    </location>
</feature>
<comment type="caution">
    <text evidence="4">The sequence shown here is derived from an EMBL/GenBank/DDBJ whole genome shotgun (WGS) entry which is preliminary data.</text>
</comment>
<dbReference type="InterPro" id="IPR011992">
    <property type="entry name" value="EF-hand-dom_pair"/>
</dbReference>
<organism evidence="4 5">
    <name type="scientific">Mytilus galloprovincialis</name>
    <name type="common">Mediterranean mussel</name>
    <dbReference type="NCBI Taxonomy" id="29158"/>
    <lineage>
        <taxon>Eukaryota</taxon>
        <taxon>Metazoa</taxon>
        <taxon>Spiralia</taxon>
        <taxon>Lophotrochozoa</taxon>
        <taxon>Mollusca</taxon>
        <taxon>Bivalvia</taxon>
        <taxon>Autobranchia</taxon>
        <taxon>Pteriomorphia</taxon>
        <taxon>Mytilida</taxon>
        <taxon>Mytiloidea</taxon>
        <taxon>Mytilidae</taxon>
        <taxon>Mytilinae</taxon>
        <taxon>Mytilus</taxon>
    </lineage>
</organism>
<dbReference type="Gene3D" id="3.80.10.10">
    <property type="entry name" value="Ribonuclease Inhibitor"/>
    <property type="match status" value="2"/>
</dbReference>
<proteinExistence type="predicted"/>
<gene>
    <name evidence="4" type="ORF">MGAL_10B075909</name>
</gene>
<feature type="region of interest" description="Disordered" evidence="1">
    <location>
        <begin position="1"/>
        <end position="56"/>
    </location>
</feature>
<dbReference type="AlphaFoldDB" id="A0A8B6DQ31"/>
<dbReference type="GO" id="GO:0005509">
    <property type="term" value="F:calcium ion binding"/>
    <property type="evidence" value="ECO:0007669"/>
    <property type="project" value="InterPro"/>
</dbReference>
<dbReference type="InterPro" id="IPR032675">
    <property type="entry name" value="LRR_dom_sf"/>
</dbReference>
<dbReference type="InterPro" id="IPR052394">
    <property type="entry name" value="LRR-containing"/>
</dbReference>
<dbReference type="InterPro" id="IPR001611">
    <property type="entry name" value="Leu-rich_rpt"/>
</dbReference>
<dbReference type="PANTHER" id="PTHR24114">
    <property type="entry name" value="LEUCINE RICH REPEAT FAMILY PROTEIN"/>
    <property type="match status" value="1"/>
</dbReference>
<evidence type="ECO:0000313" key="5">
    <source>
        <dbReference type="Proteomes" id="UP000596742"/>
    </source>
</evidence>
<dbReference type="Proteomes" id="UP000596742">
    <property type="component" value="Unassembled WGS sequence"/>
</dbReference>
<dbReference type="InterPro" id="IPR043502">
    <property type="entry name" value="DNA/RNA_pol_sf"/>
</dbReference>
<evidence type="ECO:0000256" key="1">
    <source>
        <dbReference type="SAM" id="MobiDB-lite"/>
    </source>
</evidence>
<dbReference type="SUPFAM" id="SSF56672">
    <property type="entry name" value="DNA/RNA polymerases"/>
    <property type="match status" value="1"/>
</dbReference>
<dbReference type="SMART" id="SM00368">
    <property type="entry name" value="LRR_RI"/>
    <property type="match status" value="8"/>
</dbReference>
<evidence type="ECO:0008006" key="6">
    <source>
        <dbReference type="Google" id="ProtNLM"/>
    </source>
</evidence>
<dbReference type="Pfam" id="PF00078">
    <property type="entry name" value="RVT_1"/>
    <property type="match status" value="1"/>
</dbReference>
<dbReference type="SUPFAM" id="SSF47473">
    <property type="entry name" value="EF-hand"/>
    <property type="match status" value="1"/>
</dbReference>
<feature type="compositionally biased region" description="Polar residues" evidence="1">
    <location>
        <begin position="1"/>
        <end position="10"/>
    </location>
</feature>
<feature type="domain" description="EF-hand" evidence="2">
    <location>
        <begin position="483"/>
        <end position="518"/>
    </location>
</feature>
<dbReference type="OrthoDB" id="120976at2759"/>
<evidence type="ECO:0000259" key="2">
    <source>
        <dbReference type="PROSITE" id="PS50222"/>
    </source>
</evidence>
<dbReference type="PROSITE" id="PS50222">
    <property type="entry name" value="EF_HAND_2"/>
    <property type="match status" value="1"/>
</dbReference>
<feature type="domain" description="Reverse transcriptase" evidence="3">
    <location>
        <begin position="549"/>
        <end position="815"/>
    </location>
</feature>